<proteinExistence type="predicted"/>
<keyword evidence="2" id="KW-1185">Reference proteome</keyword>
<evidence type="ECO:0000313" key="1">
    <source>
        <dbReference type="EMBL" id="MBW0530821.1"/>
    </source>
</evidence>
<evidence type="ECO:0000313" key="2">
    <source>
        <dbReference type="Proteomes" id="UP000765509"/>
    </source>
</evidence>
<protein>
    <submittedName>
        <fullName evidence="1">Uncharacterized protein</fullName>
    </submittedName>
</protein>
<comment type="caution">
    <text evidence="1">The sequence shown here is derived from an EMBL/GenBank/DDBJ whole genome shotgun (WGS) entry which is preliminary data.</text>
</comment>
<dbReference type="EMBL" id="AVOT02036336">
    <property type="protein sequence ID" value="MBW0530821.1"/>
    <property type="molecule type" value="Genomic_DNA"/>
</dbReference>
<organism evidence="1 2">
    <name type="scientific">Austropuccinia psidii MF-1</name>
    <dbReference type="NCBI Taxonomy" id="1389203"/>
    <lineage>
        <taxon>Eukaryota</taxon>
        <taxon>Fungi</taxon>
        <taxon>Dikarya</taxon>
        <taxon>Basidiomycota</taxon>
        <taxon>Pucciniomycotina</taxon>
        <taxon>Pucciniomycetes</taxon>
        <taxon>Pucciniales</taxon>
        <taxon>Sphaerophragmiaceae</taxon>
        <taxon>Austropuccinia</taxon>
    </lineage>
</organism>
<reference evidence="1" key="1">
    <citation type="submission" date="2021-03" db="EMBL/GenBank/DDBJ databases">
        <title>Draft genome sequence of rust myrtle Austropuccinia psidii MF-1, a brazilian biotype.</title>
        <authorList>
            <person name="Quecine M.C."/>
            <person name="Pachon D.M.R."/>
            <person name="Bonatelli M.L."/>
            <person name="Correr F.H."/>
            <person name="Franceschini L.M."/>
            <person name="Leite T.F."/>
            <person name="Margarido G.R.A."/>
            <person name="Almeida C.A."/>
            <person name="Ferrarezi J.A."/>
            <person name="Labate C.A."/>
        </authorList>
    </citation>
    <scope>NUCLEOTIDE SEQUENCE</scope>
    <source>
        <strain evidence="1">MF-1</strain>
    </source>
</reference>
<name>A0A9Q3EYY4_9BASI</name>
<gene>
    <name evidence="1" type="ORF">O181_070536</name>
</gene>
<sequence length="358" mass="40995">MRHQQVRPPPVGTSTFEQEYPLPPCYSDFHKAYDHHDVRASNNLNHEFGAPSSGYSSNIAYSSSSPIRLEQNLFGSINHIVQNFANPDNQITLVTDDPQLEVLIAPMTLNPILNSNWCKKELQKFTDGFYLALLSHFSNYGVIKFPPDEGYFARIWKTIEDIFTSVLSLNSYLEIIVGHDASKEVCRQNSQKLMQFCGNVLFNKISFAAAPRTLENENIAGLSDFEKSIWSCFSNLKDRKTFLMEWAQGRYQNITGKQQKVTQLAISLLTCYYIKTNEKKFHTLFATPDALPHFLARLAVCVNINSFEVFLKEFLKDKKVHGLLPWEQAISDSEELKNELRRKFHPAGERMDVKIILA</sequence>
<dbReference type="AlphaFoldDB" id="A0A9Q3EYY4"/>
<accession>A0A9Q3EYY4</accession>
<dbReference type="Proteomes" id="UP000765509">
    <property type="component" value="Unassembled WGS sequence"/>
</dbReference>